<gene>
    <name evidence="15" type="ORF">ACFO3G_09730</name>
</gene>
<evidence type="ECO:0000256" key="1">
    <source>
        <dbReference type="ARBA" id="ARBA00009922"/>
    </source>
</evidence>
<feature type="domain" description="UvrD-like helicase C-terminal" evidence="14">
    <location>
        <begin position="297"/>
        <end position="578"/>
    </location>
</feature>
<proteinExistence type="inferred from homology"/>
<evidence type="ECO:0000256" key="10">
    <source>
        <dbReference type="ARBA" id="ARBA00034923"/>
    </source>
</evidence>
<dbReference type="GO" id="GO:0016787">
    <property type="term" value="F:hydrolase activity"/>
    <property type="evidence" value="ECO:0007669"/>
    <property type="project" value="UniProtKB-KW"/>
</dbReference>
<evidence type="ECO:0000256" key="2">
    <source>
        <dbReference type="ARBA" id="ARBA00022741"/>
    </source>
</evidence>
<dbReference type="EC" id="5.6.2.4" evidence="9"/>
<keyword evidence="16" id="KW-1185">Reference proteome</keyword>
<feature type="binding site" evidence="12">
    <location>
        <begin position="32"/>
        <end position="39"/>
    </location>
    <ligand>
        <name>ATP</name>
        <dbReference type="ChEBI" id="CHEBI:30616"/>
    </ligand>
</feature>
<dbReference type="PROSITE" id="PS51198">
    <property type="entry name" value="UVRD_HELICASE_ATP_BIND"/>
    <property type="match status" value="1"/>
</dbReference>
<evidence type="ECO:0000313" key="15">
    <source>
        <dbReference type="EMBL" id="MFC4666872.1"/>
    </source>
</evidence>
<dbReference type="Gene3D" id="1.10.486.10">
    <property type="entry name" value="PCRA, domain 4"/>
    <property type="match status" value="1"/>
</dbReference>
<keyword evidence="6" id="KW-0238">DNA-binding</keyword>
<comment type="caution">
    <text evidence="15">The sequence shown here is derived from an EMBL/GenBank/DDBJ whole genome shotgun (WGS) entry which is preliminary data.</text>
</comment>
<dbReference type="PROSITE" id="PS51217">
    <property type="entry name" value="UVRD_HELICASE_CTER"/>
    <property type="match status" value="1"/>
</dbReference>
<dbReference type="GO" id="GO:0004386">
    <property type="term" value="F:helicase activity"/>
    <property type="evidence" value="ECO:0007669"/>
    <property type="project" value="UniProtKB-KW"/>
</dbReference>
<dbReference type="CDD" id="cd17932">
    <property type="entry name" value="DEXQc_UvrD"/>
    <property type="match status" value="1"/>
</dbReference>
<dbReference type="Pfam" id="PF00580">
    <property type="entry name" value="UvrD-helicase"/>
    <property type="match status" value="1"/>
</dbReference>
<dbReference type="InterPro" id="IPR014017">
    <property type="entry name" value="DNA_helicase_UvrD-like_C"/>
</dbReference>
<dbReference type="InterPro" id="IPR000212">
    <property type="entry name" value="DNA_helicase_UvrD/REP"/>
</dbReference>
<evidence type="ECO:0000256" key="3">
    <source>
        <dbReference type="ARBA" id="ARBA00022801"/>
    </source>
</evidence>
<dbReference type="Gene3D" id="3.40.50.300">
    <property type="entry name" value="P-loop containing nucleotide triphosphate hydrolases"/>
    <property type="match status" value="2"/>
</dbReference>
<keyword evidence="2 12" id="KW-0547">Nucleotide-binding</keyword>
<dbReference type="InterPro" id="IPR014016">
    <property type="entry name" value="UvrD-like_ATP-bd"/>
</dbReference>
<accession>A0ABV9K9Z0</accession>
<dbReference type="Gene3D" id="1.10.10.160">
    <property type="match status" value="1"/>
</dbReference>
<dbReference type="Pfam" id="PF21196">
    <property type="entry name" value="PcrA_UvrD_tudor"/>
    <property type="match status" value="1"/>
</dbReference>
<keyword evidence="4 12" id="KW-0347">Helicase</keyword>
<evidence type="ECO:0000256" key="6">
    <source>
        <dbReference type="ARBA" id="ARBA00023125"/>
    </source>
</evidence>
<dbReference type="CDD" id="cd18807">
    <property type="entry name" value="SF1_C_UvrD"/>
    <property type="match status" value="1"/>
</dbReference>
<keyword evidence="3 12" id="KW-0378">Hydrolase</keyword>
<keyword evidence="7" id="KW-0413">Isomerase</keyword>
<feature type="domain" description="UvrD-like helicase ATP-binding" evidence="13">
    <location>
        <begin position="11"/>
        <end position="296"/>
    </location>
</feature>
<evidence type="ECO:0000256" key="9">
    <source>
        <dbReference type="ARBA" id="ARBA00034808"/>
    </source>
</evidence>
<dbReference type="Pfam" id="PF13361">
    <property type="entry name" value="UvrD_C"/>
    <property type="match status" value="1"/>
</dbReference>
<dbReference type="EMBL" id="JBHSGO010000217">
    <property type="protein sequence ID" value="MFC4666872.1"/>
    <property type="molecule type" value="Genomic_DNA"/>
</dbReference>
<dbReference type="InterPro" id="IPR027417">
    <property type="entry name" value="P-loop_NTPase"/>
</dbReference>
<comment type="similarity">
    <text evidence="1">Belongs to the helicase family. UvrD subfamily.</text>
</comment>
<sequence length="786" mass="90579">MTKQIFPSYLDKLSDVQREAVEYCSGPALVVAGAGSGKTRVLVAKMMHLIKLGYQPWTIMALTFTNKAAREMKSRIASELDGVKFRDLRVGTFHSVFLRIIRRFSDKLGFNRDFTIYDTSEQKSLIKKIIKDLSLDDKKYTPKICLSNISNAKNRLVSVEDYRNSDTLKKADKRNRLESLVDVYTAYQQRLFESNALDFDDILYYSNILLRDFEDVRQTLRNEVKYLLIDEYQDTNFSQYVLIQQLMGPQGLVFAVGDDAQSIYGFRGANLDNILKFEEAYPSTKIFKLEENYRSTKNIVNVANRLIQNNIRQIKKEVFSSRDKGEKVFVKECFSEIKEAEYLAQQVSEAHSRKHYSYRDIAILYRTNAQSRLLEQELRKRAIPFKIQGGMSFFAIKEIKDVMAYLKLINNPNDSEAIMRTINQPKRGIGSTSQERIMLLARERGYALSDIIADEKLLSQAGLNKGATKNVLQYNELLEALRTLDQNDLKSIVTKTIKLTGLYDFYCQGNDTESISQKENINELINGITQYEINQHENGEDAGLSDFLTDMSLVTDQDAEDDKDQDYVSLMTVHAAKGLEYPMVMIAGLEEELFPSAYSKSEKDLEEERRLFYVAITRAKEECIITHATSRYQAGYRTSSVESRFLKEIEGDGCEREKGYISDFSNDPDVERFQRKNHESFDRPSWQLQEARNYDRAPKYQDRYEATATKKNCRRLRKIDKTLDNPIYDNVDYGVYPGNRVKHPKFGFGTVIIVEGEGANKSATVEFETIGTKKLLLRFAKLLRLD</sequence>
<reference evidence="16" key="1">
    <citation type="journal article" date="2019" name="Int. J. Syst. Evol. Microbiol.">
        <title>The Global Catalogue of Microorganisms (GCM) 10K type strain sequencing project: providing services to taxonomists for standard genome sequencing and annotation.</title>
        <authorList>
            <consortium name="The Broad Institute Genomics Platform"/>
            <consortium name="The Broad Institute Genome Sequencing Center for Infectious Disease"/>
            <person name="Wu L."/>
            <person name="Ma J."/>
        </authorList>
    </citation>
    <scope>NUCLEOTIDE SEQUENCE [LARGE SCALE GENOMIC DNA]</scope>
    <source>
        <strain evidence="16">CGMCC 4.7357</strain>
    </source>
</reference>
<comment type="catalytic activity">
    <reaction evidence="11">
        <text>ATP + H2O = ADP + phosphate + H(+)</text>
        <dbReference type="Rhea" id="RHEA:13065"/>
        <dbReference type="ChEBI" id="CHEBI:15377"/>
        <dbReference type="ChEBI" id="CHEBI:15378"/>
        <dbReference type="ChEBI" id="CHEBI:30616"/>
        <dbReference type="ChEBI" id="CHEBI:43474"/>
        <dbReference type="ChEBI" id="CHEBI:456216"/>
        <dbReference type="EC" id="5.6.2.4"/>
    </reaction>
</comment>
<evidence type="ECO:0000259" key="13">
    <source>
        <dbReference type="PROSITE" id="PS51198"/>
    </source>
</evidence>
<dbReference type="PANTHER" id="PTHR11070:SF2">
    <property type="entry name" value="ATP-DEPENDENT DNA HELICASE SRS2"/>
    <property type="match status" value="1"/>
</dbReference>
<evidence type="ECO:0000256" key="11">
    <source>
        <dbReference type="ARBA" id="ARBA00048988"/>
    </source>
</evidence>
<organism evidence="15 16">
    <name type="scientific">Falsiporphyromonas endometrii</name>
    <dbReference type="NCBI Taxonomy" id="1387297"/>
    <lineage>
        <taxon>Bacteria</taxon>
        <taxon>Pseudomonadati</taxon>
        <taxon>Bacteroidota</taxon>
        <taxon>Bacteroidia</taxon>
        <taxon>Bacteroidales</taxon>
        <taxon>Porphyromonadaceae</taxon>
        <taxon>Falsiporphyromonas</taxon>
    </lineage>
</organism>
<dbReference type="SUPFAM" id="SSF52540">
    <property type="entry name" value="P-loop containing nucleoside triphosphate hydrolases"/>
    <property type="match status" value="1"/>
</dbReference>
<dbReference type="RefSeq" id="WP_380080367.1">
    <property type="nucleotide sequence ID" value="NZ_JBHSGO010000217.1"/>
</dbReference>
<keyword evidence="5 12" id="KW-0067">ATP-binding</keyword>
<dbReference type="InterPro" id="IPR013986">
    <property type="entry name" value="DExx_box_DNA_helicase_dom_sf"/>
</dbReference>
<dbReference type="PANTHER" id="PTHR11070">
    <property type="entry name" value="UVRD / RECB / PCRA DNA HELICASE FAMILY MEMBER"/>
    <property type="match status" value="1"/>
</dbReference>
<dbReference type="Proteomes" id="UP001596020">
    <property type="component" value="Unassembled WGS sequence"/>
</dbReference>
<comment type="catalytic activity">
    <reaction evidence="8">
        <text>Couples ATP hydrolysis with the unwinding of duplex DNA by translocating in the 3'-5' direction.</text>
        <dbReference type="EC" id="5.6.2.4"/>
    </reaction>
</comment>
<evidence type="ECO:0000256" key="5">
    <source>
        <dbReference type="ARBA" id="ARBA00022840"/>
    </source>
</evidence>
<protein>
    <recommendedName>
        <fullName evidence="9">DNA 3'-5' helicase</fullName>
        <ecNumber evidence="9">5.6.2.4</ecNumber>
    </recommendedName>
    <alternativeName>
        <fullName evidence="10">DNA 3'-5' helicase II</fullName>
    </alternativeName>
</protein>
<evidence type="ECO:0000256" key="12">
    <source>
        <dbReference type="PROSITE-ProRule" id="PRU00560"/>
    </source>
</evidence>
<evidence type="ECO:0000256" key="4">
    <source>
        <dbReference type="ARBA" id="ARBA00022806"/>
    </source>
</evidence>
<evidence type="ECO:0000256" key="7">
    <source>
        <dbReference type="ARBA" id="ARBA00023235"/>
    </source>
</evidence>
<evidence type="ECO:0000259" key="14">
    <source>
        <dbReference type="PROSITE" id="PS51217"/>
    </source>
</evidence>
<evidence type="ECO:0000313" key="16">
    <source>
        <dbReference type="Proteomes" id="UP001596020"/>
    </source>
</evidence>
<name>A0ABV9K9Z0_9PORP</name>
<evidence type="ECO:0000256" key="8">
    <source>
        <dbReference type="ARBA" id="ARBA00034617"/>
    </source>
</evidence>